<gene>
    <name evidence="8" type="ORF">PSNMU_V1.4_AUG-EV-PASAV3_0099570</name>
</gene>
<evidence type="ECO:0000256" key="4">
    <source>
        <dbReference type="ARBA" id="ARBA00022825"/>
    </source>
</evidence>
<keyword evidence="6" id="KW-0812">Transmembrane</keyword>
<dbReference type="InterPro" id="IPR001478">
    <property type="entry name" value="PDZ"/>
</dbReference>
<feature type="domain" description="PDZ" evidence="7">
    <location>
        <begin position="246"/>
        <end position="325"/>
    </location>
</feature>
<dbReference type="SUPFAM" id="SSF50156">
    <property type="entry name" value="PDZ domain-like"/>
    <property type="match status" value="1"/>
</dbReference>
<dbReference type="InterPro" id="IPR004447">
    <property type="entry name" value="Peptidase_S41A"/>
</dbReference>
<dbReference type="PANTHER" id="PTHR32060">
    <property type="entry name" value="TAIL-SPECIFIC PROTEASE"/>
    <property type="match status" value="1"/>
</dbReference>
<dbReference type="Pfam" id="PF03572">
    <property type="entry name" value="Peptidase_S41"/>
    <property type="match status" value="1"/>
</dbReference>
<keyword evidence="6" id="KW-1133">Transmembrane helix</keyword>
<feature type="compositionally biased region" description="Low complexity" evidence="5">
    <location>
        <begin position="96"/>
        <end position="108"/>
    </location>
</feature>
<dbReference type="GO" id="GO:0006508">
    <property type="term" value="P:proteolysis"/>
    <property type="evidence" value="ECO:0007669"/>
    <property type="project" value="UniProtKB-KW"/>
</dbReference>
<dbReference type="PROSITE" id="PS50106">
    <property type="entry name" value="PDZ"/>
    <property type="match status" value="1"/>
</dbReference>
<dbReference type="Gene3D" id="3.90.226.10">
    <property type="entry name" value="2-enoyl-CoA Hydratase, Chain A, domain 1"/>
    <property type="match status" value="1"/>
</dbReference>
<name>A0A448ZLQ3_9STRA</name>
<reference evidence="8 9" key="1">
    <citation type="submission" date="2019-01" db="EMBL/GenBank/DDBJ databases">
        <authorList>
            <person name="Ferrante I. M."/>
        </authorList>
    </citation>
    <scope>NUCLEOTIDE SEQUENCE [LARGE SCALE GENOMIC DNA]</scope>
    <source>
        <strain evidence="8 9">B856</strain>
    </source>
</reference>
<keyword evidence="3" id="KW-0378">Hydrolase</keyword>
<dbReference type="SMART" id="SM00245">
    <property type="entry name" value="TSPc"/>
    <property type="match status" value="1"/>
</dbReference>
<proteinExistence type="inferred from homology"/>
<dbReference type="GO" id="GO:0008236">
    <property type="term" value="F:serine-type peptidase activity"/>
    <property type="evidence" value="ECO:0007669"/>
    <property type="project" value="UniProtKB-KW"/>
</dbReference>
<dbReference type="SUPFAM" id="SSF52096">
    <property type="entry name" value="ClpP/crotonase"/>
    <property type="match status" value="1"/>
</dbReference>
<organism evidence="8 9">
    <name type="scientific">Pseudo-nitzschia multistriata</name>
    <dbReference type="NCBI Taxonomy" id="183589"/>
    <lineage>
        <taxon>Eukaryota</taxon>
        <taxon>Sar</taxon>
        <taxon>Stramenopiles</taxon>
        <taxon>Ochrophyta</taxon>
        <taxon>Bacillariophyta</taxon>
        <taxon>Bacillariophyceae</taxon>
        <taxon>Bacillariophycidae</taxon>
        <taxon>Bacillariales</taxon>
        <taxon>Bacillariaceae</taxon>
        <taxon>Pseudo-nitzschia</taxon>
    </lineage>
</organism>
<accession>A0A448ZLQ3</accession>
<protein>
    <recommendedName>
        <fullName evidence="7">PDZ domain-containing protein</fullName>
    </recommendedName>
</protein>
<feature type="transmembrane region" description="Helical" evidence="6">
    <location>
        <begin position="20"/>
        <end position="40"/>
    </location>
</feature>
<evidence type="ECO:0000256" key="1">
    <source>
        <dbReference type="ARBA" id="ARBA00009179"/>
    </source>
</evidence>
<dbReference type="PANTHER" id="PTHR32060:SF22">
    <property type="entry name" value="CARBOXYL-TERMINAL-PROCESSING PEPTIDASE 3, CHLOROPLASTIC"/>
    <property type="match status" value="1"/>
</dbReference>
<evidence type="ECO:0000259" key="7">
    <source>
        <dbReference type="PROSITE" id="PS50106"/>
    </source>
</evidence>
<dbReference type="SMART" id="SM00228">
    <property type="entry name" value="PDZ"/>
    <property type="match status" value="1"/>
</dbReference>
<evidence type="ECO:0000256" key="3">
    <source>
        <dbReference type="ARBA" id="ARBA00022801"/>
    </source>
</evidence>
<keyword evidence="2" id="KW-0645">Protease</keyword>
<dbReference type="CDD" id="cd07560">
    <property type="entry name" value="Peptidase_S41_CPP"/>
    <property type="match status" value="1"/>
</dbReference>
<dbReference type="InterPro" id="IPR005151">
    <property type="entry name" value="Tail-specific_protease"/>
</dbReference>
<dbReference type="InterPro" id="IPR041489">
    <property type="entry name" value="PDZ_6"/>
</dbReference>
<keyword evidence="9" id="KW-1185">Reference proteome</keyword>
<evidence type="ECO:0000313" key="8">
    <source>
        <dbReference type="EMBL" id="VEU42958.1"/>
    </source>
</evidence>
<dbReference type="Proteomes" id="UP000291116">
    <property type="component" value="Unassembled WGS sequence"/>
</dbReference>
<comment type="similarity">
    <text evidence="1">Belongs to the peptidase S41A family.</text>
</comment>
<dbReference type="AlphaFoldDB" id="A0A448ZLQ3"/>
<dbReference type="Gene3D" id="3.30.750.44">
    <property type="match status" value="1"/>
</dbReference>
<evidence type="ECO:0000256" key="2">
    <source>
        <dbReference type="ARBA" id="ARBA00022670"/>
    </source>
</evidence>
<dbReference type="Gene3D" id="2.30.42.10">
    <property type="match status" value="1"/>
</dbReference>
<evidence type="ECO:0000256" key="6">
    <source>
        <dbReference type="SAM" id="Phobius"/>
    </source>
</evidence>
<dbReference type="InterPro" id="IPR036034">
    <property type="entry name" value="PDZ_sf"/>
</dbReference>
<dbReference type="InterPro" id="IPR029045">
    <property type="entry name" value="ClpP/crotonase-like_dom_sf"/>
</dbReference>
<keyword evidence="4" id="KW-0720">Serine protease</keyword>
<dbReference type="NCBIfam" id="TIGR00225">
    <property type="entry name" value="prc"/>
    <property type="match status" value="1"/>
</dbReference>
<dbReference type="GO" id="GO:0004175">
    <property type="term" value="F:endopeptidase activity"/>
    <property type="evidence" value="ECO:0007669"/>
    <property type="project" value="TreeGrafter"/>
</dbReference>
<dbReference type="Pfam" id="PF17820">
    <property type="entry name" value="PDZ_6"/>
    <property type="match status" value="1"/>
</dbReference>
<dbReference type="OrthoDB" id="43580at2759"/>
<keyword evidence="6" id="KW-0472">Membrane</keyword>
<evidence type="ECO:0000313" key="9">
    <source>
        <dbReference type="Proteomes" id="UP000291116"/>
    </source>
</evidence>
<dbReference type="EMBL" id="CAACVS010000499">
    <property type="protein sequence ID" value="VEU42958.1"/>
    <property type="molecule type" value="Genomic_DNA"/>
</dbReference>
<evidence type="ECO:0000256" key="5">
    <source>
        <dbReference type="SAM" id="MobiDB-lite"/>
    </source>
</evidence>
<sequence>MSNLPTSRRKKRSNLCHRSFAIGTHPVACFAAIGAAIALVSSPLPCHGFSTLPIGQTDVAAVECRKRWNRGTTDDFLNSRSSRRRRASDLKSISDSSNNSPSSAAPPNNWKRLATSVFAAILSVAISAGGPASTPVSPMPCNALTPDQLLVDDVWREVSRQYVDPTFNGQGEQGWAKQRSLALGKVADLGPDDDAQLYRVIRGMLQTLNDPYTRFLTPDQFEAMTKAYATPGTGRSEAAPAPTAGIGVQLIGDNGKSTASGGGGGMVVVVNTIAKSPAETAGILPGDKIRSVDGVDMVGATAEVVAAKCRGAIGTSVSIEIERPAIEGSPATATEASPKIVTVTRTPIAPTPMIEASTSIVSPSNQKVGVVKINSFTKETEAAVRQELKNFVRESGTGASSEGPPAILALDLRGNVGGYMPAGVDVAKLFLPPRARIVSEVDKTGRATIYINDGIGSETDTSTPLYLIVDRRTASASEILAAALQDNARAKVVSSDDRTFGKGRIQNVQALSYGGSGIAVTKAKYTTPGGRDIQGVGISPDLRSGTCTAKDSAAVCLGDVL</sequence>
<feature type="region of interest" description="Disordered" evidence="5">
    <location>
        <begin position="73"/>
        <end position="108"/>
    </location>
</feature>